<evidence type="ECO:0000256" key="1">
    <source>
        <dbReference type="SAM" id="Phobius"/>
    </source>
</evidence>
<name>A0A2N5XQQ6_9HYPH</name>
<proteinExistence type="predicted"/>
<evidence type="ECO:0000313" key="2">
    <source>
        <dbReference type="EMBL" id="PLW76748.1"/>
    </source>
</evidence>
<keyword evidence="1" id="KW-0812">Transmembrane</keyword>
<keyword evidence="1" id="KW-1133">Transmembrane helix</keyword>
<accession>A0A2N5XQQ6</accession>
<evidence type="ECO:0000313" key="3">
    <source>
        <dbReference type="Proteomes" id="UP000234881"/>
    </source>
</evidence>
<comment type="caution">
    <text evidence="2">The sequence shown here is derived from an EMBL/GenBank/DDBJ whole genome shotgun (WGS) entry which is preliminary data.</text>
</comment>
<keyword evidence="1" id="KW-0472">Membrane</keyword>
<dbReference type="AlphaFoldDB" id="A0A2N5XQQ6"/>
<keyword evidence="3" id="KW-1185">Reference proteome</keyword>
<dbReference type="RefSeq" id="WP_101534037.1">
    <property type="nucleotide sequence ID" value="NZ_PKUQ01000022.1"/>
</dbReference>
<sequence length="123" mass="13811">MMAREGNQIRIVQRGVNVWISNEQTRSFMQPVSHFSHAYWAQLKAAVTKALPIKSGFNRWLRLMVLQFALYSLIVTGAISATFMGSDVMLSMLSEKMTEMASSVVLYQVPAGIETAELRPTLQ</sequence>
<gene>
    <name evidence="2" type="ORF">C0081_11820</name>
</gene>
<organism evidence="2 3">
    <name type="scientific">Cohaesibacter celericrescens</name>
    <dbReference type="NCBI Taxonomy" id="2067669"/>
    <lineage>
        <taxon>Bacteria</taxon>
        <taxon>Pseudomonadati</taxon>
        <taxon>Pseudomonadota</taxon>
        <taxon>Alphaproteobacteria</taxon>
        <taxon>Hyphomicrobiales</taxon>
        <taxon>Cohaesibacteraceae</taxon>
    </lineage>
</organism>
<feature type="transmembrane region" description="Helical" evidence="1">
    <location>
        <begin position="63"/>
        <end position="84"/>
    </location>
</feature>
<reference evidence="2 3" key="1">
    <citation type="submission" date="2018-01" db="EMBL/GenBank/DDBJ databases">
        <title>The draft genome sequence of Cohaesibacter sp. H1304.</title>
        <authorList>
            <person name="Wang N.-N."/>
            <person name="Du Z.-J."/>
        </authorList>
    </citation>
    <scope>NUCLEOTIDE SEQUENCE [LARGE SCALE GENOMIC DNA]</scope>
    <source>
        <strain evidence="2 3">H1304</strain>
    </source>
</reference>
<dbReference type="Proteomes" id="UP000234881">
    <property type="component" value="Unassembled WGS sequence"/>
</dbReference>
<dbReference type="EMBL" id="PKUQ01000022">
    <property type="protein sequence ID" value="PLW76748.1"/>
    <property type="molecule type" value="Genomic_DNA"/>
</dbReference>
<protein>
    <submittedName>
        <fullName evidence="2">Uncharacterized protein</fullName>
    </submittedName>
</protein>